<feature type="domain" description="Nucleoside phosphorylase" evidence="1">
    <location>
        <begin position="100"/>
        <end position="157"/>
    </location>
</feature>
<dbReference type="Proteomes" id="UP000533476">
    <property type="component" value="Unassembled WGS sequence"/>
</dbReference>
<gene>
    <name evidence="2" type="ORF">HIJ39_01735</name>
</gene>
<sequence>MDKVLVVAALRFEVSGILALCRDREIPVLVTGMGRERARHGLQQAVEHRCPQRILAVGLSGGLHPNARTGESGEPAWVVGENPGDRPIPLNPWPGHRPRGGLVTVHQLAANPAAKAQLRDRFQADWVDMETYAWAQVARQGNIPLTVIRVVVDGPASWMPTWRRITSWPAAVGLPWRSWVAQRVLTRQVRDALCGFS</sequence>
<dbReference type="GO" id="GO:0008930">
    <property type="term" value="F:methylthioadenosine nucleosidase activity"/>
    <property type="evidence" value="ECO:0007669"/>
    <property type="project" value="TreeGrafter"/>
</dbReference>
<dbReference type="RefSeq" id="WP_169096041.1">
    <property type="nucleotide sequence ID" value="NZ_JABBVZ010000003.1"/>
</dbReference>
<reference evidence="2 3" key="1">
    <citation type="submission" date="2020-04" db="EMBL/GenBank/DDBJ databases">
        <authorList>
            <person name="Zhang R."/>
            <person name="Schippers A."/>
        </authorList>
    </citation>
    <scope>NUCLEOTIDE SEQUENCE [LARGE SCALE GENOMIC DNA]</scope>
    <source>
        <strain evidence="2 3">DSM 109850</strain>
    </source>
</reference>
<dbReference type="EMBL" id="JABBVZ010000003">
    <property type="protein sequence ID" value="NMP21078.1"/>
    <property type="molecule type" value="Genomic_DNA"/>
</dbReference>
<dbReference type="PANTHER" id="PTHR46832:SF1">
    <property type="entry name" value="5'-METHYLTHIOADENOSINE_S-ADENOSYLHOMOCYSTEINE NUCLEOSIDASE"/>
    <property type="match status" value="1"/>
</dbReference>
<dbReference type="SUPFAM" id="SSF53167">
    <property type="entry name" value="Purine and uridine phosphorylases"/>
    <property type="match status" value="1"/>
</dbReference>
<dbReference type="GO" id="GO:0009116">
    <property type="term" value="P:nucleoside metabolic process"/>
    <property type="evidence" value="ECO:0007669"/>
    <property type="project" value="InterPro"/>
</dbReference>
<comment type="caution">
    <text evidence="2">The sequence shown here is derived from an EMBL/GenBank/DDBJ whole genome shotgun (WGS) entry which is preliminary data.</text>
</comment>
<dbReference type="GO" id="GO:0005829">
    <property type="term" value="C:cytosol"/>
    <property type="evidence" value="ECO:0007669"/>
    <property type="project" value="TreeGrafter"/>
</dbReference>
<dbReference type="Pfam" id="PF01048">
    <property type="entry name" value="PNP_UDP_1"/>
    <property type="match status" value="1"/>
</dbReference>
<evidence type="ECO:0000313" key="2">
    <source>
        <dbReference type="EMBL" id="NMP21078.1"/>
    </source>
</evidence>
<dbReference type="GO" id="GO:0008782">
    <property type="term" value="F:adenosylhomocysteine nucleosidase activity"/>
    <property type="evidence" value="ECO:0007669"/>
    <property type="project" value="TreeGrafter"/>
</dbReference>
<keyword evidence="3" id="KW-1185">Reference proteome</keyword>
<protein>
    <recommendedName>
        <fullName evidence="1">Nucleoside phosphorylase domain-containing protein</fullName>
    </recommendedName>
</protein>
<dbReference type="AlphaFoldDB" id="A0A7Y0Q0I7"/>
<dbReference type="GO" id="GO:0019284">
    <property type="term" value="P:L-methionine salvage from S-adenosylmethionine"/>
    <property type="evidence" value="ECO:0007669"/>
    <property type="project" value="TreeGrafter"/>
</dbReference>
<evidence type="ECO:0000259" key="1">
    <source>
        <dbReference type="Pfam" id="PF01048"/>
    </source>
</evidence>
<name>A0A7Y0Q0I7_9FIRM</name>
<dbReference type="PANTHER" id="PTHR46832">
    <property type="entry name" value="5'-METHYLTHIOADENOSINE/S-ADENOSYLHOMOCYSTEINE NUCLEOSIDASE"/>
    <property type="match status" value="1"/>
</dbReference>
<dbReference type="InterPro" id="IPR000845">
    <property type="entry name" value="Nucleoside_phosphorylase_d"/>
</dbReference>
<dbReference type="InterPro" id="IPR035994">
    <property type="entry name" value="Nucleoside_phosphorylase_sf"/>
</dbReference>
<dbReference type="Gene3D" id="3.40.50.1580">
    <property type="entry name" value="Nucleoside phosphorylase domain"/>
    <property type="match status" value="1"/>
</dbReference>
<organism evidence="2 3">
    <name type="scientific">Sulfobacillus harzensis</name>
    <dbReference type="NCBI Taxonomy" id="2729629"/>
    <lineage>
        <taxon>Bacteria</taxon>
        <taxon>Bacillati</taxon>
        <taxon>Bacillota</taxon>
        <taxon>Clostridia</taxon>
        <taxon>Eubacteriales</taxon>
        <taxon>Clostridiales Family XVII. Incertae Sedis</taxon>
        <taxon>Sulfobacillus</taxon>
    </lineage>
</organism>
<accession>A0A7Y0Q0I7</accession>
<proteinExistence type="predicted"/>
<evidence type="ECO:0000313" key="3">
    <source>
        <dbReference type="Proteomes" id="UP000533476"/>
    </source>
</evidence>